<dbReference type="EMBL" id="CABVHG010000047">
    <property type="protein sequence ID" value="VVN35823.1"/>
    <property type="molecule type" value="Genomic_DNA"/>
</dbReference>
<name>A0A5E6X3U9_PSEFL</name>
<reference evidence="1 3" key="2">
    <citation type="submission" date="2024-03" db="EMBL/GenBank/DDBJ databases">
        <authorList>
            <person name="Alaster D. Moffat"/>
            <person name="Govind Chandra"/>
            <person name="Andrew W. Truman"/>
        </authorList>
    </citation>
    <scope>NUCLEOTIDE SEQUENCE [LARGE SCALE GENOMIC DNA]</scope>
    <source>
        <strain evidence="1">PS652</strain>
    </source>
</reference>
<gene>
    <name evidence="1" type="ORF">PS652_02927</name>
    <name evidence="2" type="ORF">PS652_05111</name>
</gene>
<dbReference type="EMBL" id="OZ024668">
    <property type="protein sequence ID" value="CAK9890094.1"/>
    <property type="molecule type" value="Genomic_DNA"/>
</dbReference>
<reference evidence="2" key="1">
    <citation type="submission" date="2019-09" db="EMBL/GenBank/DDBJ databases">
        <authorList>
            <person name="Chandra G."/>
            <person name="Truman W A."/>
        </authorList>
    </citation>
    <scope>NUCLEOTIDE SEQUENCE [LARGE SCALE GENOMIC DNA]</scope>
    <source>
        <strain evidence="2">PS652</strain>
    </source>
</reference>
<organism evidence="2">
    <name type="scientific">Pseudomonas fluorescens</name>
    <dbReference type="NCBI Taxonomy" id="294"/>
    <lineage>
        <taxon>Bacteria</taxon>
        <taxon>Pseudomonadati</taxon>
        <taxon>Pseudomonadota</taxon>
        <taxon>Gammaproteobacteria</taxon>
        <taxon>Pseudomonadales</taxon>
        <taxon>Pseudomonadaceae</taxon>
        <taxon>Pseudomonas</taxon>
    </lineage>
</organism>
<sequence length="90" mass="9713">MAGERTEMLDVAYQLAHVHHADGMQGQRVQTAVHQIPIRDLYTGKTSGMAALANSACSNSPLDRTVSASLSKSVERERRALNAMDGQCLS</sequence>
<dbReference type="AlphaFoldDB" id="A0A5E6X3U9"/>
<evidence type="ECO:0000313" key="3">
    <source>
        <dbReference type="Proteomes" id="UP000326595"/>
    </source>
</evidence>
<evidence type="ECO:0000313" key="1">
    <source>
        <dbReference type="EMBL" id="CAK9890094.1"/>
    </source>
</evidence>
<proteinExistence type="predicted"/>
<protein>
    <submittedName>
        <fullName evidence="2">Uncharacterized protein</fullName>
    </submittedName>
</protein>
<accession>A0A5E6X3U9</accession>
<dbReference type="Proteomes" id="UP000326595">
    <property type="component" value="Chromosome"/>
</dbReference>
<evidence type="ECO:0000313" key="2">
    <source>
        <dbReference type="EMBL" id="VVN35823.1"/>
    </source>
</evidence>